<dbReference type="Pfam" id="PF13628">
    <property type="entry name" value="DUF4142"/>
    <property type="match status" value="1"/>
</dbReference>
<dbReference type="EMBL" id="VTWT01000011">
    <property type="protein sequence ID" value="KAA9325635.1"/>
    <property type="molecule type" value="Genomic_DNA"/>
</dbReference>
<sequence length="136" mass="14904">MKIALLPFLAAGMLTFSLGACSSTKTDSGAVTTQATETYSFPEMAASSDLFETRSSELAQARGINPAVRIFAKLMLSEHGSYSEELKSLAAQKNITLPTTMLPVHQRLMEPMTELNIGEKFDKRYMDGQIKAHELV</sequence>
<dbReference type="PANTHER" id="PTHR38593:SF1">
    <property type="entry name" value="BLR2558 PROTEIN"/>
    <property type="match status" value="1"/>
</dbReference>
<evidence type="ECO:0000313" key="3">
    <source>
        <dbReference type="EMBL" id="KAA9325635.1"/>
    </source>
</evidence>
<dbReference type="InterPro" id="IPR012347">
    <property type="entry name" value="Ferritin-like"/>
</dbReference>
<reference evidence="3 4" key="1">
    <citation type="submission" date="2019-09" db="EMBL/GenBank/DDBJ databases">
        <title>Genome sequence of Adhaeribacter sp. M2.</title>
        <authorList>
            <person name="Srinivasan S."/>
        </authorList>
    </citation>
    <scope>NUCLEOTIDE SEQUENCE [LARGE SCALE GENOMIC DNA]</scope>
    <source>
        <strain evidence="3 4">M2</strain>
    </source>
</reference>
<keyword evidence="1" id="KW-0732">Signal</keyword>
<comment type="caution">
    <text evidence="3">The sequence shown here is derived from an EMBL/GenBank/DDBJ whole genome shotgun (WGS) entry which is preliminary data.</text>
</comment>
<dbReference type="Gene3D" id="1.20.1260.10">
    <property type="match status" value="1"/>
</dbReference>
<dbReference type="PROSITE" id="PS51257">
    <property type="entry name" value="PROKAR_LIPOPROTEIN"/>
    <property type="match status" value="1"/>
</dbReference>
<protein>
    <submittedName>
        <fullName evidence="3">DUF4142 domain-containing protein</fullName>
    </submittedName>
</protein>
<gene>
    <name evidence="3" type="ORF">F0P94_17005</name>
</gene>
<feature type="chain" id="PRO_5024989893" evidence="1">
    <location>
        <begin position="20"/>
        <end position="136"/>
    </location>
</feature>
<evidence type="ECO:0000259" key="2">
    <source>
        <dbReference type="Pfam" id="PF13628"/>
    </source>
</evidence>
<accession>A0A5N1IIZ2</accession>
<organism evidence="3 4">
    <name type="scientific">Adhaeribacter soli</name>
    <dbReference type="NCBI Taxonomy" id="2607655"/>
    <lineage>
        <taxon>Bacteria</taxon>
        <taxon>Pseudomonadati</taxon>
        <taxon>Bacteroidota</taxon>
        <taxon>Cytophagia</taxon>
        <taxon>Cytophagales</taxon>
        <taxon>Hymenobacteraceae</taxon>
        <taxon>Adhaeribacter</taxon>
    </lineage>
</organism>
<keyword evidence="4" id="KW-1185">Reference proteome</keyword>
<evidence type="ECO:0000256" key="1">
    <source>
        <dbReference type="SAM" id="SignalP"/>
    </source>
</evidence>
<dbReference type="InterPro" id="IPR025419">
    <property type="entry name" value="DUF4142"/>
</dbReference>
<dbReference type="PANTHER" id="PTHR38593">
    <property type="entry name" value="BLR2558 PROTEIN"/>
    <property type="match status" value="1"/>
</dbReference>
<feature type="domain" description="DUF4142" evidence="2">
    <location>
        <begin position="40"/>
        <end position="134"/>
    </location>
</feature>
<name>A0A5N1IIZ2_9BACT</name>
<feature type="signal peptide" evidence="1">
    <location>
        <begin position="1"/>
        <end position="19"/>
    </location>
</feature>
<dbReference type="RefSeq" id="WP_150905280.1">
    <property type="nucleotide sequence ID" value="NZ_VTWT01000011.1"/>
</dbReference>
<proteinExistence type="predicted"/>
<dbReference type="AlphaFoldDB" id="A0A5N1IIZ2"/>
<dbReference type="Proteomes" id="UP000326570">
    <property type="component" value="Unassembled WGS sequence"/>
</dbReference>
<evidence type="ECO:0000313" key="4">
    <source>
        <dbReference type="Proteomes" id="UP000326570"/>
    </source>
</evidence>